<feature type="transmembrane region" description="Helical" evidence="1">
    <location>
        <begin position="69"/>
        <end position="89"/>
    </location>
</feature>
<proteinExistence type="predicted"/>
<keyword evidence="1" id="KW-0812">Transmembrane</keyword>
<evidence type="ECO:0000256" key="1">
    <source>
        <dbReference type="SAM" id="Phobius"/>
    </source>
</evidence>
<sequence>MKVFLIISQILYLLCIIPWLAVWGLSFMSFDNGIALWNSAFVILISLYPIAVILCSIFAWRIVKHNSRTALIVGLVPMLWIVSLGLLIIL</sequence>
<evidence type="ECO:0000313" key="2">
    <source>
        <dbReference type="EMBL" id="MDR7074048.1"/>
    </source>
</evidence>
<organism evidence="2 3">
    <name type="scientific">Fictibacillus barbaricus</name>
    <dbReference type="NCBI Taxonomy" id="182136"/>
    <lineage>
        <taxon>Bacteria</taxon>
        <taxon>Bacillati</taxon>
        <taxon>Bacillota</taxon>
        <taxon>Bacilli</taxon>
        <taxon>Bacillales</taxon>
        <taxon>Fictibacillaceae</taxon>
        <taxon>Fictibacillus</taxon>
    </lineage>
</organism>
<gene>
    <name evidence="2" type="ORF">J2X07_003038</name>
</gene>
<evidence type="ECO:0000313" key="3">
    <source>
        <dbReference type="Proteomes" id="UP001258181"/>
    </source>
</evidence>
<protein>
    <submittedName>
        <fullName evidence="2">Uncharacterized protein</fullName>
    </submittedName>
</protein>
<keyword evidence="1" id="KW-1133">Transmembrane helix</keyword>
<feature type="transmembrane region" description="Helical" evidence="1">
    <location>
        <begin position="6"/>
        <end position="28"/>
    </location>
</feature>
<reference evidence="2 3" key="1">
    <citation type="submission" date="2023-07" db="EMBL/GenBank/DDBJ databases">
        <title>Sorghum-associated microbial communities from plants grown in Nebraska, USA.</title>
        <authorList>
            <person name="Schachtman D."/>
        </authorList>
    </citation>
    <scope>NUCLEOTIDE SEQUENCE [LARGE SCALE GENOMIC DNA]</scope>
    <source>
        <strain evidence="2 3">BE211</strain>
    </source>
</reference>
<feature type="transmembrane region" description="Helical" evidence="1">
    <location>
        <begin position="40"/>
        <end position="63"/>
    </location>
</feature>
<accession>A0ABU1U3K0</accession>
<dbReference type="Proteomes" id="UP001258181">
    <property type="component" value="Unassembled WGS sequence"/>
</dbReference>
<name>A0ABU1U3K0_9BACL</name>
<comment type="caution">
    <text evidence="2">The sequence shown here is derived from an EMBL/GenBank/DDBJ whole genome shotgun (WGS) entry which is preliminary data.</text>
</comment>
<dbReference type="EMBL" id="JAVDWA010000005">
    <property type="protein sequence ID" value="MDR7074048.1"/>
    <property type="molecule type" value="Genomic_DNA"/>
</dbReference>
<keyword evidence="3" id="KW-1185">Reference proteome</keyword>
<keyword evidence="1" id="KW-0472">Membrane</keyword>